<organism evidence="1 2">
    <name type="scientific">Streblomastix strix</name>
    <dbReference type="NCBI Taxonomy" id="222440"/>
    <lineage>
        <taxon>Eukaryota</taxon>
        <taxon>Metamonada</taxon>
        <taxon>Preaxostyla</taxon>
        <taxon>Oxymonadida</taxon>
        <taxon>Streblomastigidae</taxon>
        <taxon>Streblomastix</taxon>
    </lineage>
</organism>
<dbReference type="AlphaFoldDB" id="A0A5J4X996"/>
<accession>A0A5J4X996</accession>
<evidence type="ECO:0000313" key="1">
    <source>
        <dbReference type="EMBL" id="KAA6403838.1"/>
    </source>
</evidence>
<comment type="caution">
    <text evidence="1">The sequence shown here is derived from an EMBL/GenBank/DDBJ whole genome shotgun (WGS) entry which is preliminary data.</text>
</comment>
<evidence type="ECO:0000313" key="2">
    <source>
        <dbReference type="Proteomes" id="UP000324800"/>
    </source>
</evidence>
<reference evidence="1 2" key="1">
    <citation type="submission" date="2019-03" db="EMBL/GenBank/DDBJ databases">
        <title>Single cell metagenomics reveals metabolic interactions within the superorganism composed of flagellate Streblomastix strix and complex community of Bacteroidetes bacteria on its surface.</title>
        <authorList>
            <person name="Treitli S.C."/>
            <person name="Kolisko M."/>
            <person name="Husnik F."/>
            <person name="Keeling P."/>
            <person name="Hampl V."/>
        </authorList>
    </citation>
    <scope>NUCLEOTIDE SEQUENCE [LARGE SCALE GENOMIC DNA]</scope>
    <source>
        <strain evidence="1">ST1C</strain>
    </source>
</reference>
<sequence length="85" mass="9813">MARKYFLISEVRDMLNELVVQYDPKSFKPVLEQLLLQTIIVQGYNGPKSSITKISEFVQNAVAAKNEEFALAKPDRIENNEQKQR</sequence>
<dbReference type="EMBL" id="SNRW01000054">
    <property type="protein sequence ID" value="KAA6403838.1"/>
    <property type="molecule type" value="Genomic_DNA"/>
</dbReference>
<name>A0A5J4X996_9EUKA</name>
<proteinExistence type="predicted"/>
<dbReference type="Proteomes" id="UP000324800">
    <property type="component" value="Unassembled WGS sequence"/>
</dbReference>
<gene>
    <name evidence="1" type="ORF">EZS28_000631</name>
</gene>
<protein>
    <submittedName>
        <fullName evidence="1">Uncharacterized protein</fullName>
    </submittedName>
</protein>